<proteinExistence type="predicted"/>
<organism evidence="1">
    <name type="scientific">uncultured marine virus</name>
    <dbReference type="NCBI Taxonomy" id="186617"/>
    <lineage>
        <taxon>Viruses</taxon>
        <taxon>environmental samples</taxon>
    </lineage>
</organism>
<reference evidence="1" key="2">
    <citation type="submission" date="2015-03" db="EMBL/GenBank/DDBJ databases">
        <authorList>
            <person name="Chow C.-E.T."/>
            <person name="Winget D.M."/>
            <person name="White R.A.III."/>
            <person name="Hallam S.J."/>
            <person name="Suttle C.A."/>
        </authorList>
    </citation>
    <scope>NUCLEOTIDE SEQUENCE</scope>
    <source>
        <strain evidence="1">Oxic1_6</strain>
    </source>
</reference>
<protein>
    <submittedName>
        <fullName evidence="1">Uncharacterized protein</fullName>
    </submittedName>
</protein>
<reference evidence="1" key="1">
    <citation type="journal article" date="2015" name="Front. Microbiol.">
        <title>Combining genomic sequencing methods to explore viral diversity and reveal potential virus-host interactions.</title>
        <authorList>
            <person name="Chow C.E."/>
            <person name="Winget D.M."/>
            <person name="White R.A.III."/>
            <person name="Hallam S.J."/>
            <person name="Suttle C.A."/>
        </authorList>
    </citation>
    <scope>NUCLEOTIDE SEQUENCE</scope>
    <source>
        <strain evidence="1">Oxic1_6</strain>
    </source>
</reference>
<accession>A0A0F7L9Q2</accession>
<sequence>MPRRRSFGSMTLPPLSPIRPFAADTLSGRPRCERIPLTPGVNDISARAGNHSPLSSFQFHRSGKWTNRHSPRAAAYLRGSAVASAASSGVHRLPAGIAMFIAPLSAVAGAQDYPQAPAHAMTIGRSRFQPHGGLRSRQLPCSSCT</sequence>
<dbReference type="EMBL" id="KR029601">
    <property type="protein sequence ID" value="AKH48097.1"/>
    <property type="molecule type" value="Genomic_DNA"/>
</dbReference>
<name>A0A0F7L9Q2_9VIRU</name>
<evidence type="ECO:0000313" key="1">
    <source>
        <dbReference type="EMBL" id="AKH48097.1"/>
    </source>
</evidence>